<accession>A0ABQ9JXN0</accession>
<organism evidence="1 2">
    <name type="scientific">Molorchus minor</name>
    <dbReference type="NCBI Taxonomy" id="1323400"/>
    <lineage>
        <taxon>Eukaryota</taxon>
        <taxon>Metazoa</taxon>
        <taxon>Ecdysozoa</taxon>
        <taxon>Arthropoda</taxon>
        <taxon>Hexapoda</taxon>
        <taxon>Insecta</taxon>
        <taxon>Pterygota</taxon>
        <taxon>Neoptera</taxon>
        <taxon>Endopterygota</taxon>
        <taxon>Coleoptera</taxon>
        <taxon>Polyphaga</taxon>
        <taxon>Cucujiformia</taxon>
        <taxon>Chrysomeloidea</taxon>
        <taxon>Cerambycidae</taxon>
        <taxon>Lamiinae</taxon>
        <taxon>Monochamini</taxon>
        <taxon>Molorchus</taxon>
    </lineage>
</organism>
<comment type="caution">
    <text evidence="1">The sequence shown here is derived from an EMBL/GenBank/DDBJ whole genome shotgun (WGS) entry which is preliminary data.</text>
</comment>
<reference evidence="1" key="1">
    <citation type="journal article" date="2023" name="Insect Mol. Biol.">
        <title>Genome sequencing provides insights into the evolution of gene families encoding plant cell wall-degrading enzymes in longhorned beetles.</title>
        <authorList>
            <person name="Shin N.R."/>
            <person name="Okamura Y."/>
            <person name="Kirsch R."/>
            <person name="Pauchet Y."/>
        </authorList>
    </citation>
    <scope>NUCLEOTIDE SEQUENCE</scope>
    <source>
        <strain evidence="1">MMC_N1</strain>
    </source>
</reference>
<keyword evidence="2" id="KW-1185">Reference proteome</keyword>
<dbReference type="EMBL" id="JAPWTJ010000094">
    <property type="protein sequence ID" value="KAJ8983116.1"/>
    <property type="molecule type" value="Genomic_DNA"/>
</dbReference>
<name>A0ABQ9JXN0_9CUCU</name>
<sequence>MGDRKLQLDANASLEFGILMRNQFPSSQCNLQYGNGIDGLGYPPSNPAGGFSGFSSLINSFRRRCPLCDSSVYNYCSDKLFHDSCCCHDPNNPYDRLPFQCQYADCSFLHANSCQEHKLITACCCLSQVYKK</sequence>
<gene>
    <name evidence="1" type="ORF">NQ317_001860</name>
</gene>
<evidence type="ECO:0000313" key="1">
    <source>
        <dbReference type="EMBL" id="KAJ8983116.1"/>
    </source>
</evidence>
<protein>
    <submittedName>
        <fullName evidence="1">Uncharacterized protein</fullName>
    </submittedName>
</protein>
<dbReference type="Proteomes" id="UP001162164">
    <property type="component" value="Unassembled WGS sequence"/>
</dbReference>
<proteinExistence type="predicted"/>
<evidence type="ECO:0000313" key="2">
    <source>
        <dbReference type="Proteomes" id="UP001162164"/>
    </source>
</evidence>